<protein>
    <submittedName>
        <fullName evidence="3">Class I SAM-dependent methyltransferase</fullName>
    </submittedName>
</protein>
<name>A0ABY6G167_9MICO</name>
<feature type="region of interest" description="Disordered" evidence="1">
    <location>
        <begin position="1"/>
        <end position="40"/>
    </location>
</feature>
<evidence type="ECO:0000256" key="1">
    <source>
        <dbReference type="SAM" id="MobiDB-lite"/>
    </source>
</evidence>
<feature type="compositionally biased region" description="Basic and acidic residues" evidence="1">
    <location>
        <begin position="1"/>
        <end position="25"/>
    </location>
</feature>
<dbReference type="EMBL" id="CP107020">
    <property type="protein sequence ID" value="UYG16423.1"/>
    <property type="molecule type" value="Genomic_DNA"/>
</dbReference>
<accession>A0ABY6G167</accession>
<dbReference type="InterPro" id="IPR013216">
    <property type="entry name" value="Methyltransf_11"/>
</dbReference>
<dbReference type="GO" id="GO:0008168">
    <property type="term" value="F:methyltransferase activity"/>
    <property type="evidence" value="ECO:0007669"/>
    <property type="project" value="UniProtKB-KW"/>
</dbReference>
<evidence type="ECO:0000313" key="4">
    <source>
        <dbReference type="Proteomes" id="UP001164305"/>
    </source>
</evidence>
<dbReference type="CDD" id="cd02440">
    <property type="entry name" value="AdoMet_MTases"/>
    <property type="match status" value="1"/>
</dbReference>
<dbReference type="Gene3D" id="3.40.50.150">
    <property type="entry name" value="Vaccinia Virus protein VP39"/>
    <property type="match status" value="1"/>
</dbReference>
<proteinExistence type="predicted"/>
<evidence type="ECO:0000313" key="3">
    <source>
        <dbReference type="EMBL" id="UYG16423.1"/>
    </source>
</evidence>
<dbReference type="GO" id="GO:0032259">
    <property type="term" value="P:methylation"/>
    <property type="evidence" value="ECO:0007669"/>
    <property type="project" value="UniProtKB-KW"/>
</dbReference>
<evidence type="ECO:0000259" key="2">
    <source>
        <dbReference type="Pfam" id="PF08241"/>
    </source>
</evidence>
<organism evidence="3 4">
    <name type="scientific">Brachybacterium huguangmaarense</name>
    <dbReference type="NCBI Taxonomy" id="1652028"/>
    <lineage>
        <taxon>Bacteria</taxon>
        <taxon>Bacillati</taxon>
        <taxon>Actinomycetota</taxon>
        <taxon>Actinomycetes</taxon>
        <taxon>Micrococcales</taxon>
        <taxon>Dermabacteraceae</taxon>
        <taxon>Brachybacterium</taxon>
    </lineage>
</organism>
<dbReference type="Pfam" id="PF08241">
    <property type="entry name" value="Methyltransf_11"/>
    <property type="match status" value="1"/>
</dbReference>
<gene>
    <name evidence="3" type="ORF">BRM3_12545</name>
</gene>
<reference evidence="3" key="1">
    <citation type="submission" date="2022-10" db="EMBL/GenBank/DDBJ databases">
        <title>Whole-Genome Sequencing of Brachybacterium huguangmaarense BRM-3, Isolated from Betula schmidtii.</title>
        <authorList>
            <person name="Haam D."/>
        </authorList>
    </citation>
    <scope>NUCLEOTIDE SEQUENCE</scope>
    <source>
        <strain evidence="3">BRM-3</strain>
    </source>
</reference>
<keyword evidence="4" id="KW-1185">Reference proteome</keyword>
<feature type="compositionally biased region" description="Low complexity" evidence="1">
    <location>
        <begin position="26"/>
        <end position="37"/>
    </location>
</feature>
<dbReference type="Proteomes" id="UP001164305">
    <property type="component" value="Chromosome"/>
</dbReference>
<sequence length="278" mass="29862">MLAPEERSRWGGGRTDQRPLADRPGADGSSGDADYGSIGPGYARYRQPEPAFVDAIRAALSDARTLVNIGAGAGSYEPDHLAVTAVEPSAAMRAQRPPGAAPVVDAVAEDLPFADRAFDAALASFTLHQWRDLHRGLREVRRVTRGPIVILTCDPAALERSWLGDYAPEVIATEAGRYPAIAAVRSGLGGTVTVRRLPIPLGCVDGFSEAYYGRPEALLDPGARRANSAWSFVGREVEVRFARALRANLASGAWDDRYGHLRTLPTFDGSLRFVVGRP</sequence>
<keyword evidence="3" id="KW-0489">Methyltransferase</keyword>
<feature type="domain" description="Methyltransferase type 11" evidence="2">
    <location>
        <begin position="69"/>
        <end position="145"/>
    </location>
</feature>
<dbReference type="RefSeq" id="WP_263593636.1">
    <property type="nucleotide sequence ID" value="NZ_CP107020.1"/>
</dbReference>
<keyword evidence="3" id="KW-0808">Transferase</keyword>
<dbReference type="InterPro" id="IPR029063">
    <property type="entry name" value="SAM-dependent_MTases_sf"/>
</dbReference>
<dbReference type="SUPFAM" id="SSF53335">
    <property type="entry name" value="S-adenosyl-L-methionine-dependent methyltransferases"/>
    <property type="match status" value="1"/>
</dbReference>